<sequence>MRAWYRGLGEFDENALHHHLFTDLFDQNRSGFAVLHKYVTEIQKVLQMMQFQSNLINDYFCQLWLYRTKRQYRTVIKFFMVAVLMGVMEPGLLCPLGKVTQIHLNTIAVILFLLFYLFSFRQTTFSAYQKVALAASMLSIWTQLPIRCYIFSGNSPIWGSVFISVYAILLMLPINVELGLCIIVVYIVLIEAISIIYDRETYKGTSLRLSMSYRTQLWYMFDLSRATEVTRMLAPRTHKVVAVRTMIWLLICCSALYLRFWSNVRKRFAFFKLGHSVQARNQCHRAHTDSIHWIETIMPLQVSVEYQRLRMLNEHSDVTDWLYMRTFKNVSILFADIVGFTKMSSKLTALQIVLILGDLMKKFDEVCELTHCEKLGTLGDCYYCMSGSQDIEVAHAVCCVEMGFHMYDILKAFNGERQHSVNIRVGIHTGIAHAAILGFERFRYDVYSYDVRIANELESTGKPGFIHISQSTYDDVKDIYTVIVGPDLVIDKREQPFLLDQTAATVSIPTYFIEPQPRIGRTNSSYDKYAHQRKQSTVVAEANQSELSDLPWCSSESTKNSGESDSDNRDTNDEWFEFELSAYALADIKLSHQTNALHLKHDIALIQELRSDPAKQHLLFQSPPVDALLLHFINPEIEWHYQRHLCSNIGPAFVDSEKLARVIDALVLLIVVFLLASIGMIATLEENQAHYYLGAILLAWCICATSCFTGLTYPDRIKGKWTKIYYEINTNPLVRELYLGIFTFLPTGITLGYRWTFMEKEDSASQMYLYAAMNFISVLVHCIPSSSAAWARFLWCMISLVCVCMPTQARVAIFQESQFCMKNVTAFNGIPQYKWVTMHTLQLLVCAILVLVITRETERTCKLCFFVYREAQIESEAAEKAVAEANELLFNIVPDYVFEELKEFGKGGLTSNQGTLHYAVAHPMVGVSFISVSNFFTLIYREDVGGAERSLRLLHTIICTFDKLLHLPTTKDVEKIKSVNESYMVAAGLNRKEVANNVDKLGHLCALMNYCFLLQKALYEIRVCDRTEMGLLRAKIGFNSGPVTAGIIGNTKLQYDIWGDTVNVASRMCYMSVPGPIQVPEDVKNLLKERFSFKYRGEFFVKGKGMMKTYTCEERTENKDKEVIRHGMHFL</sequence>
<evidence type="ECO:0000256" key="6">
    <source>
        <dbReference type="ARBA" id="ARBA00022723"/>
    </source>
</evidence>
<dbReference type="EMBL" id="QNGE01000778">
    <property type="protein sequence ID" value="KAA3679315.1"/>
    <property type="molecule type" value="Genomic_DNA"/>
</dbReference>
<dbReference type="PROSITE" id="PS00452">
    <property type="entry name" value="GUANYLATE_CYCLASE_1"/>
    <property type="match status" value="1"/>
</dbReference>
<reference evidence="18 19" key="1">
    <citation type="journal article" date="2019" name="Gigascience">
        <title>Whole-genome sequence of the oriental lung fluke Paragonimus westermani.</title>
        <authorList>
            <person name="Oey H."/>
            <person name="Zakrzewski M."/>
            <person name="Narain K."/>
            <person name="Devi K.R."/>
            <person name="Agatsuma T."/>
            <person name="Nawaratna S."/>
            <person name="Gobert G.N."/>
            <person name="Jones M.K."/>
            <person name="Ragan M.A."/>
            <person name="McManus D.P."/>
            <person name="Krause L."/>
        </authorList>
    </citation>
    <scope>NUCLEOTIDE SEQUENCE [LARGE SCALE GENOMIC DNA]</scope>
    <source>
        <strain evidence="18 19">IND2009</strain>
    </source>
</reference>
<keyword evidence="19" id="KW-1185">Reference proteome</keyword>
<protein>
    <recommendedName>
        <fullName evidence="4">adenylate cyclase</fullName>
        <ecNumber evidence="4">4.6.1.1</ecNumber>
    </recommendedName>
</protein>
<evidence type="ECO:0000256" key="9">
    <source>
        <dbReference type="ARBA" id="ARBA00022842"/>
    </source>
</evidence>
<dbReference type="FunFam" id="3.30.70.1230:FF:000008">
    <property type="entry name" value="Adenylate cyclase type 9"/>
    <property type="match status" value="1"/>
</dbReference>
<evidence type="ECO:0000256" key="13">
    <source>
        <dbReference type="ARBA" id="ARBA00023239"/>
    </source>
</evidence>
<organism evidence="18 19">
    <name type="scientific">Paragonimus westermani</name>
    <dbReference type="NCBI Taxonomy" id="34504"/>
    <lineage>
        <taxon>Eukaryota</taxon>
        <taxon>Metazoa</taxon>
        <taxon>Spiralia</taxon>
        <taxon>Lophotrochozoa</taxon>
        <taxon>Platyhelminthes</taxon>
        <taxon>Trematoda</taxon>
        <taxon>Digenea</taxon>
        <taxon>Plagiorchiida</taxon>
        <taxon>Troglotremata</taxon>
        <taxon>Troglotrematidae</taxon>
        <taxon>Paragonimus</taxon>
    </lineage>
</organism>
<feature type="transmembrane region" description="Helical" evidence="16">
    <location>
        <begin position="733"/>
        <end position="755"/>
    </location>
</feature>
<feature type="transmembrane region" description="Helical" evidence="16">
    <location>
        <begin position="156"/>
        <end position="172"/>
    </location>
</feature>
<evidence type="ECO:0000256" key="15">
    <source>
        <dbReference type="SAM" id="MobiDB-lite"/>
    </source>
</evidence>
<dbReference type="EC" id="4.6.1.1" evidence="4"/>
<evidence type="ECO:0000256" key="16">
    <source>
        <dbReference type="SAM" id="Phobius"/>
    </source>
</evidence>
<dbReference type="Pfam" id="PF00211">
    <property type="entry name" value="Guanylate_cyc"/>
    <property type="match status" value="2"/>
</dbReference>
<keyword evidence="10 16" id="KW-1133">Transmembrane helix</keyword>
<keyword evidence="12 16" id="KW-0472">Membrane</keyword>
<dbReference type="InterPro" id="IPR001054">
    <property type="entry name" value="A/G_cyclase"/>
</dbReference>
<keyword evidence="8" id="KW-0067">ATP-binding</keyword>
<feature type="domain" description="Guanylate cyclase" evidence="17">
    <location>
        <begin position="331"/>
        <end position="458"/>
    </location>
</feature>
<dbReference type="GO" id="GO:0007189">
    <property type="term" value="P:adenylate cyclase-activating G protein-coupled receptor signaling pathway"/>
    <property type="evidence" value="ECO:0007669"/>
    <property type="project" value="TreeGrafter"/>
</dbReference>
<dbReference type="GO" id="GO:0046872">
    <property type="term" value="F:metal ion binding"/>
    <property type="evidence" value="ECO:0007669"/>
    <property type="project" value="UniProtKB-KW"/>
</dbReference>
<feature type="transmembrane region" description="Helical" evidence="16">
    <location>
        <begin position="179"/>
        <end position="197"/>
    </location>
</feature>
<dbReference type="SUPFAM" id="SSF55073">
    <property type="entry name" value="Nucleotide cyclase"/>
    <property type="match status" value="2"/>
</dbReference>
<dbReference type="InterPro" id="IPR029787">
    <property type="entry name" value="Nucleotide_cyclase"/>
</dbReference>
<evidence type="ECO:0000256" key="8">
    <source>
        <dbReference type="ARBA" id="ARBA00022840"/>
    </source>
</evidence>
<dbReference type="InterPro" id="IPR018297">
    <property type="entry name" value="A/G_cyclase_CS"/>
</dbReference>
<dbReference type="Gene3D" id="3.30.70.1230">
    <property type="entry name" value="Nucleotide cyclase"/>
    <property type="match status" value="2"/>
</dbReference>
<feature type="transmembrane region" description="Helical" evidence="16">
    <location>
        <begin position="99"/>
        <end position="119"/>
    </location>
</feature>
<accession>A0A5J4NUE6</accession>
<evidence type="ECO:0000256" key="2">
    <source>
        <dbReference type="ARBA" id="ARBA00001946"/>
    </source>
</evidence>
<proteinExistence type="inferred from homology"/>
<dbReference type="GO" id="GO:0005524">
    <property type="term" value="F:ATP binding"/>
    <property type="evidence" value="ECO:0007669"/>
    <property type="project" value="UniProtKB-KW"/>
</dbReference>
<dbReference type="GO" id="GO:0006171">
    <property type="term" value="P:cAMP biosynthetic process"/>
    <property type="evidence" value="ECO:0007669"/>
    <property type="project" value="UniProtKB-KW"/>
</dbReference>
<feature type="transmembrane region" description="Helical" evidence="16">
    <location>
        <begin position="665"/>
        <end position="684"/>
    </location>
</feature>
<comment type="caution">
    <text evidence="18">The sequence shown here is derived from an EMBL/GenBank/DDBJ whole genome shotgun (WGS) entry which is preliminary data.</text>
</comment>
<keyword evidence="11" id="KW-0115">cAMP biosynthesis</keyword>
<evidence type="ECO:0000256" key="11">
    <source>
        <dbReference type="ARBA" id="ARBA00022998"/>
    </source>
</evidence>
<dbReference type="PROSITE" id="PS50125">
    <property type="entry name" value="GUANYLATE_CYCLASE_2"/>
    <property type="match status" value="2"/>
</dbReference>
<comment type="cofactor">
    <cofactor evidence="2">
        <name>Mg(2+)</name>
        <dbReference type="ChEBI" id="CHEBI:18420"/>
    </cofactor>
</comment>
<evidence type="ECO:0000256" key="14">
    <source>
        <dbReference type="RuleBase" id="RU000405"/>
    </source>
</evidence>
<keyword evidence="13 14" id="KW-0456">Lyase</keyword>
<comment type="catalytic activity">
    <reaction evidence="1">
        <text>ATP = 3',5'-cyclic AMP + diphosphate</text>
        <dbReference type="Rhea" id="RHEA:15389"/>
        <dbReference type="ChEBI" id="CHEBI:30616"/>
        <dbReference type="ChEBI" id="CHEBI:33019"/>
        <dbReference type="ChEBI" id="CHEBI:58165"/>
        <dbReference type="EC" id="4.6.1.1"/>
    </reaction>
</comment>
<evidence type="ECO:0000256" key="7">
    <source>
        <dbReference type="ARBA" id="ARBA00022741"/>
    </source>
</evidence>
<dbReference type="GO" id="GO:0004016">
    <property type="term" value="F:adenylate cyclase activity"/>
    <property type="evidence" value="ECO:0007669"/>
    <property type="project" value="UniProtKB-EC"/>
</dbReference>
<dbReference type="SMART" id="SM00044">
    <property type="entry name" value="CYCc"/>
    <property type="match status" value="2"/>
</dbReference>
<feature type="compositionally biased region" description="Polar residues" evidence="15">
    <location>
        <begin position="554"/>
        <end position="563"/>
    </location>
</feature>
<evidence type="ECO:0000256" key="5">
    <source>
        <dbReference type="ARBA" id="ARBA00022692"/>
    </source>
</evidence>
<feature type="transmembrane region" description="Helical" evidence="16">
    <location>
        <begin position="241"/>
        <end position="260"/>
    </location>
</feature>
<evidence type="ECO:0000313" key="18">
    <source>
        <dbReference type="EMBL" id="KAA3679315.1"/>
    </source>
</evidence>
<evidence type="ECO:0000256" key="12">
    <source>
        <dbReference type="ARBA" id="ARBA00023136"/>
    </source>
</evidence>
<dbReference type="Proteomes" id="UP000324629">
    <property type="component" value="Unassembled WGS sequence"/>
</dbReference>
<keyword evidence="5 16" id="KW-0812">Transmembrane</keyword>
<comment type="similarity">
    <text evidence="14">Belongs to the adenylyl cyclase class-4/guanylyl cyclase family.</text>
</comment>
<keyword evidence="6" id="KW-0479">Metal-binding</keyword>
<feature type="transmembrane region" description="Helical" evidence="16">
    <location>
        <begin position="75"/>
        <end position="93"/>
    </location>
</feature>
<evidence type="ECO:0000313" key="19">
    <source>
        <dbReference type="Proteomes" id="UP000324629"/>
    </source>
</evidence>
<evidence type="ECO:0000256" key="3">
    <source>
        <dbReference type="ARBA" id="ARBA00004141"/>
    </source>
</evidence>
<dbReference type="PANTHER" id="PTHR45627:SF12">
    <property type="entry name" value="ADENYLATE CYCLASE TYPE 2"/>
    <property type="match status" value="1"/>
</dbReference>
<evidence type="ECO:0000259" key="17">
    <source>
        <dbReference type="PROSITE" id="PS50125"/>
    </source>
</evidence>
<evidence type="ECO:0000256" key="10">
    <source>
        <dbReference type="ARBA" id="ARBA00022989"/>
    </source>
</evidence>
<feature type="transmembrane region" description="Helical" evidence="16">
    <location>
        <begin position="833"/>
        <end position="853"/>
    </location>
</feature>
<feature type="domain" description="Guanylate cyclase" evidence="17">
    <location>
        <begin position="926"/>
        <end position="1069"/>
    </location>
</feature>
<keyword evidence="7" id="KW-0547">Nucleotide-binding</keyword>
<dbReference type="PANTHER" id="PTHR45627">
    <property type="entry name" value="ADENYLATE CYCLASE TYPE 1"/>
    <property type="match status" value="1"/>
</dbReference>
<keyword evidence="9" id="KW-0460">Magnesium</keyword>
<feature type="transmembrane region" description="Helical" evidence="16">
    <location>
        <begin position="690"/>
        <end position="713"/>
    </location>
</feature>
<gene>
    <name evidence="18" type="ORF">DEA37_0000631</name>
</gene>
<evidence type="ECO:0000256" key="4">
    <source>
        <dbReference type="ARBA" id="ARBA00012201"/>
    </source>
</evidence>
<dbReference type="AlphaFoldDB" id="A0A5J4NUE6"/>
<evidence type="ECO:0000256" key="1">
    <source>
        <dbReference type="ARBA" id="ARBA00001593"/>
    </source>
</evidence>
<dbReference type="GO" id="GO:0035556">
    <property type="term" value="P:intracellular signal transduction"/>
    <property type="evidence" value="ECO:0007669"/>
    <property type="project" value="InterPro"/>
</dbReference>
<dbReference type="GO" id="GO:0005886">
    <property type="term" value="C:plasma membrane"/>
    <property type="evidence" value="ECO:0007669"/>
    <property type="project" value="TreeGrafter"/>
</dbReference>
<feature type="region of interest" description="Disordered" evidence="15">
    <location>
        <begin position="549"/>
        <end position="570"/>
    </location>
</feature>
<dbReference type="CDD" id="cd07302">
    <property type="entry name" value="CHD"/>
    <property type="match status" value="2"/>
</dbReference>
<feature type="transmembrane region" description="Helical" evidence="16">
    <location>
        <begin position="767"/>
        <end position="786"/>
    </location>
</feature>
<comment type="subcellular location">
    <subcellularLocation>
        <location evidence="3">Membrane</location>
        <topology evidence="3">Multi-pass membrane protein</topology>
    </subcellularLocation>
</comment>
<name>A0A5J4NUE6_9TREM</name>